<reference evidence="10 11" key="1">
    <citation type="submission" date="2020-06" db="EMBL/GenBank/DDBJ databases">
        <authorList>
            <person name="Qiu C."/>
            <person name="Liu Z."/>
        </authorList>
    </citation>
    <scope>NUCLEOTIDE SEQUENCE [LARGE SCALE GENOMIC DNA]</scope>
    <source>
        <strain evidence="10 11">EM 1</strain>
    </source>
</reference>
<feature type="region of interest" description="Disordered" evidence="7">
    <location>
        <begin position="261"/>
        <end position="295"/>
    </location>
</feature>
<dbReference type="Proteomes" id="UP000588051">
    <property type="component" value="Unassembled WGS sequence"/>
</dbReference>
<dbReference type="PANTHER" id="PTHR44943">
    <property type="entry name" value="CELLULOSE SYNTHASE OPERON PROTEIN C"/>
    <property type="match status" value="1"/>
</dbReference>
<feature type="repeat" description="TPR" evidence="6">
    <location>
        <begin position="732"/>
        <end position="765"/>
    </location>
</feature>
<feature type="domain" description="Cellulose synthase operon C C-terminal" evidence="9">
    <location>
        <begin position="1054"/>
        <end position="1414"/>
    </location>
</feature>
<dbReference type="GO" id="GO:0006011">
    <property type="term" value="P:UDP-alpha-D-glucose metabolic process"/>
    <property type="evidence" value="ECO:0007669"/>
    <property type="project" value="InterPro"/>
</dbReference>
<dbReference type="InterPro" id="IPR019734">
    <property type="entry name" value="TPR_rpt"/>
</dbReference>
<evidence type="ECO:0000313" key="11">
    <source>
        <dbReference type="Proteomes" id="UP000588051"/>
    </source>
</evidence>
<dbReference type="InterPro" id="IPR003921">
    <property type="entry name" value="Cell_synth_C"/>
</dbReference>
<dbReference type="GO" id="GO:0019867">
    <property type="term" value="C:outer membrane"/>
    <property type="evidence" value="ECO:0007669"/>
    <property type="project" value="InterPro"/>
</dbReference>
<keyword evidence="5" id="KW-0135">Cellulose biosynthesis</keyword>
<dbReference type="PANTHER" id="PTHR44943:SF8">
    <property type="entry name" value="TPR REPEAT-CONTAINING PROTEIN MJ0263"/>
    <property type="match status" value="1"/>
</dbReference>
<sequence>MELKKKAVVLALFAMFAESGAAFANSPLEQKLIDQAHFWEQRGRSDNAADAWSKVLKVAPTNIDALIALGIYEARSGNAEMAKIHLAKLREMRASGAQTRPVEEAIRRGPGGAASPLDDARRLAQQGDPEAAAQTYRLAVDPANLRGDAAFEYYQVLVGTKTGYAEGKRGLEKLTKESPDNPRYALAYALALTYREASRTDGITTLERLSSRQEIAKQANEGWRQALSWMGAQPANIRYFQRYLEKHPDDKTIQDKLTSLNRPVNPDVKEERKTVTRPRPENPLIKGQTAGFKALDDNDVPTAEKEFQALIKSHPKDPVGYGGMGLVKMRQEEFVEAHKLLQKAMDLSPAKGKASWKQAFEGAHYWALIEEARTAFEDADSPKGIGLLHQAIALNDKEPSGILQLAEALQADNDMAGAEGNYKKVFNADKTNLRAIDGLIGIYVLQKRLPDMEALEPYMLPRHLAILANMKAEALAAKAKTQEAAGDIADAQRSLEDAIFIKPEDAWLRMSLAKLYLKQNMAGQAQALLDALTNVEKPDSEALYVSALLSQMQQLWWEGLATLERVPANARKQEMYALQKQLWIRVQLDRIDILNRRGQSDQVRSILDSIEAAAGSDPEFVGTVAALYIKLGDTERGFNMIRQAVQNTKQPSASLLLQYASTLMQMNQEAELEAVMRRVAAMPKLEEDEIKSFKQLQKALAMRYCERFREAGDYARAYTYIQPMLIETPEDNLLLLALARIYASAGDTDAARELYNKVLETDPDNPEVLQGLTFAAMQIKDFAGAQTYLDKLMRLQPDNPRFIALAGNVARAQGHNSTALGYFKKALALEQAQRPLAGAGANGLRLVTPAPVNAANDFSVNPFAARKTDTVSRSIPAPALKEVPQLGPQHVLPALPGSISKPAVNPVSSAAPANTAVTTIIAPSSAAPVVPSLPSAITNSSSTPIPAQTPASHPVLTTSGGGAAYSTGTVAQVLSASAAAPVAQRGVTLAADTRSLTTTTASGKKAAGNAAANPVVSAEEAALMKEIDDLNALNRSEVTIGATARARSGQSGLSQLKDIETPIEAHITTLGMGQFGLKIIPVMIDAGTLQLNDTNVAGQFGRNTILNERAKYAKTTLPQVARGRGLSDLAALDQIAKGVALNLSYELAGFKLDAGSSPMSFPIQNVVGGLRWSTQTDGISFSAELARRSVTDSYLSYAGAKDTLYGLSWGGVTKNGLRLDASYDGDEGGIYGGFGVYGLTGKNVVRNTSVDAGAGVYWRAYRTKDMLVTTGLGLNSMFFKKNLRYFTYGHGGYFSPQSYTAVNLPLEVAGRYGKLSYQVGASVGVQHFREDATPYYPFLSSDQAELELFAAANPSINISTSYPGQTHTGLQYKIGGVLEYLLTPNFSIGGKFSADNSGDFTDASGMVYLRYTFEPRRGQVSFPPVTPKPYYSGN</sequence>
<name>A0A850QIG1_9BURK</name>
<dbReference type="Pfam" id="PF14559">
    <property type="entry name" value="TPR_19"/>
    <property type="match status" value="2"/>
</dbReference>
<evidence type="ECO:0000256" key="7">
    <source>
        <dbReference type="SAM" id="MobiDB-lite"/>
    </source>
</evidence>
<keyword evidence="11" id="KW-1185">Reference proteome</keyword>
<evidence type="ECO:0000256" key="2">
    <source>
        <dbReference type="ARBA" id="ARBA00022729"/>
    </source>
</evidence>
<dbReference type="InterPro" id="IPR051685">
    <property type="entry name" value="Ycf3/AcsC/BcsC/TPR_MFPF"/>
</dbReference>
<comment type="caution">
    <text evidence="10">The sequence shown here is derived from an EMBL/GenBank/DDBJ whole genome shotgun (WGS) entry which is preliminary data.</text>
</comment>
<dbReference type="SUPFAM" id="SSF48452">
    <property type="entry name" value="TPR-like"/>
    <property type="match status" value="4"/>
</dbReference>
<dbReference type="EMBL" id="JABXYJ010000002">
    <property type="protein sequence ID" value="NVO77193.1"/>
    <property type="molecule type" value="Genomic_DNA"/>
</dbReference>
<dbReference type="InterPro" id="IPR011990">
    <property type="entry name" value="TPR-like_helical_dom_sf"/>
</dbReference>
<evidence type="ECO:0000256" key="3">
    <source>
        <dbReference type="ARBA" id="ARBA00022737"/>
    </source>
</evidence>
<dbReference type="UniPathway" id="UPA00694"/>
<evidence type="ECO:0000259" key="9">
    <source>
        <dbReference type="Pfam" id="PF05420"/>
    </source>
</evidence>
<feature type="compositionally biased region" description="Basic and acidic residues" evidence="7">
    <location>
        <begin position="267"/>
        <end position="280"/>
    </location>
</feature>
<dbReference type="GO" id="GO:0030244">
    <property type="term" value="P:cellulose biosynthetic process"/>
    <property type="evidence" value="ECO:0007669"/>
    <property type="project" value="UniProtKB-KW"/>
</dbReference>
<feature type="chain" id="PRO_5032814244" evidence="8">
    <location>
        <begin position="25"/>
        <end position="1434"/>
    </location>
</feature>
<organism evidence="10 11">
    <name type="scientific">Undibacterium oligocarboniphilum</name>
    <dbReference type="NCBI Taxonomy" id="666702"/>
    <lineage>
        <taxon>Bacteria</taxon>
        <taxon>Pseudomonadati</taxon>
        <taxon>Pseudomonadota</taxon>
        <taxon>Betaproteobacteria</taxon>
        <taxon>Burkholderiales</taxon>
        <taxon>Oxalobacteraceae</taxon>
        <taxon>Undibacterium</taxon>
    </lineage>
</organism>
<keyword evidence="2 8" id="KW-0732">Signal</keyword>
<evidence type="ECO:0000256" key="1">
    <source>
        <dbReference type="ARBA" id="ARBA00005186"/>
    </source>
</evidence>
<keyword evidence="3" id="KW-0677">Repeat</keyword>
<feature type="repeat" description="TPR" evidence="6">
    <location>
        <begin position="318"/>
        <end position="351"/>
    </location>
</feature>
<evidence type="ECO:0000256" key="5">
    <source>
        <dbReference type="ARBA" id="ARBA00022916"/>
    </source>
</evidence>
<gene>
    <name evidence="10" type="ORF">HV832_05050</name>
</gene>
<dbReference type="RefSeq" id="WP_176802447.1">
    <property type="nucleotide sequence ID" value="NZ_JABXYJ010000002.1"/>
</dbReference>
<comment type="pathway">
    <text evidence="1">Glycan metabolism; bacterial cellulose biosynthesis.</text>
</comment>
<protein>
    <submittedName>
        <fullName evidence="10">BCSC C-terminal domain-containing protein</fullName>
    </submittedName>
</protein>
<evidence type="ECO:0000256" key="4">
    <source>
        <dbReference type="ARBA" id="ARBA00022803"/>
    </source>
</evidence>
<dbReference type="InterPro" id="IPR008410">
    <property type="entry name" value="BCSC_C"/>
</dbReference>
<dbReference type="PROSITE" id="PS50005">
    <property type="entry name" value="TPR"/>
    <property type="match status" value="2"/>
</dbReference>
<dbReference type="Pfam" id="PF05420">
    <property type="entry name" value="BCSC_C"/>
    <property type="match status" value="1"/>
</dbReference>
<feature type="signal peptide" evidence="8">
    <location>
        <begin position="1"/>
        <end position="24"/>
    </location>
</feature>
<evidence type="ECO:0000256" key="8">
    <source>
        <dbReference type="SAM" id="SignalP"/>
    </source>
</evidence>
<evidence type="ECO:0000313" key="10">
    <source>
        <dbReference type="EMBL" id="NVO77193.1"/>
    </source>
</evidence>
<evidence type="ECO:0000256" key="6">
    <source>
        <dbReference type="PROSITE-ProRule" id="PRU00339"/>
    </source>
</evidence>
<proteinExistence type="predicted"/>
<dbReference type="PRINTS" id="PR01441">
    <property type="entry name" value="CELLSNTHASEC"/>
</dbReference>
<dbReference type="SMART" id="SM00028">
    <property type="entry name" value="TPR"/>
    <property type="match status" value="7"/>
</dbReference>
<keyword evidence="4 6" id="KW-0802">TPR repeat</keyword>
<dbReference type="Gene3D" id="1.25.40.10">
    <property type="entry name" value="Tetratricopeptide repeat domain"/>
    <property type="match status" value="4"/>
</dbReference>
<accession>A0A850QIG1</accession>